<organism evidence="2 3">
    <name type="scientific">Paractinoplanes tereljensis</name>
    <dbReference type="NCBI Taxonomy" id="571912"/>
    <lineage>
        <taxon>Bacteria</taxon>
        <taxon>Bacillati</taxon>
        <taxon>Actinomycetota</taxon>
        <taxon>Actinomycetes</taxon>
        <taxon>Micromonosporales</taxon>
        <taxon>Micromonosporaceae</taxon>
        <taxon>Paractinoplanes</taxon>
    </lineage>
</organism>
<evidence type="ECO:0000313" key="3">
    <source>
        <dbReference type="Proteomes" id="UP000623608"/>
    </source>
</evidence>
<dbReference type="AlphaFoldDB" id="A0A919TV06"/>
<accession>A0A919TV06</accession>
<sequence>MSARILHAAKEKEISVAKAQPARWAVSRFGRDVATQLMHAIPAAINTAVGRQMDGHQTVKLRTRHAFGGAWPARYEELAEHLRDVPGCQIVRPSGMSFEIALVNNIALLPVEYAKDLKTAHDSPRALRAINKTTLELAKQFGPAPTNVQLTLDSTDAQPEQPHTDILRGLEPDGIVIIYYAAHERQGLLNIGWGEISVNADGIPQWVTSQPLQVPSAPAITGLRVLVDPSAARSAPRFDQARLDSPTLRPRTPGQQVAPPGDQPHAEQPRHHAQD</sequence>
<dbReference type="Proteomes" id="UP000623608">
    <property type="component" value="Unassembled WGS sequence"/>
</dbReference>
<comment type="caution">
    <text evidence="2">The sequence shown here is derived from an EMBL/GenBank/DDBJ whole genome shotgun (WGS) entry which is preliminary data.</text>
</comment>
<gene>
    <name evidence="2" type="ORF">Ate02nite_61360</name>
</gene>
<proteinExistence type="predicted"/>
<feature type="region of interest" description="Disordered" evidence="1">
    <location>
        <begin position="233"/>
        <end position="275"/>
    </location>
</feature>
<keyword evidence="3" id="KW-1185">Reference proteome</keyword>
<protein>
    <submittedName>
        <fullName evidence="2">Uncharacterized protein</fullName>
    </submittedName>
</protein>
<evidence type="ECO:0000313" key="2">
    <source>
        <dbReference type="EMBL" id="GIF23406.1"/>
    </source>
</evidence>
<dbReference type="EMBL" id="BOMY01000039">
    <property type="protein sequence ID" value="GIF23406.1"/>
    <property type="molecule type" value="Genomic_DNA"/>
</dbReference>
<name>A0A919TV06_9ACTN</name>
<evidence type="ECO:0000256" key="1">
    <source>
        <dbReference type="SAM" id="MobiDB-lite"/>
    </source>
</evidence>
<feature type="compositionally biased region" description="Basic and acidic residues" evidence="1">
    <location>
        <begin position="264"/>
        <end position="275"/>
    </location>
</feature>
<reference evidence="2" key="1">
    <citation type="submission" date="2021-01" db="EMBL/GenBank/DDBJ databases">
        <title>Whole genome shotgun sequence of Actinoplanes tereljensis NBRC 105297.</title>
        <authorList>
            <person name="Komaki H."/>
            <person name="Tamura T."/>
        </authorList>
    </citation>
    <scope>NUCLEOTIDE SEQUENCE</scope>
    <source>
        <strain evidence="2">NBRC 105297</strain>
    </source>
</reference>